<feature type="compositionally biased region" description="Acidic residues" evidence="1">
    <location>
        <begin position="918"/>
        <end position="927"/>
    </location>
</feature>
<feature type="region of interest" description="Disordered" evidence="1">
    <location>
        <begin position="2993"/>
        <end position="3027"/>
    </location>
</feature>
<dbReference type="PANTHER" id="PTHR14918:SF3">
    <property type="entry name" value="KICSTOR COMPLEX PROTEIN SZT2"/>
    <property type="match status" value="1"/>
</dbReference>
<feature type="region of interest" description="Disordered" evidence="1">
    <location>
        <begin position="2726"/>
        <end position="2746"/>
    </location>
</feature>
<feature type="compositionally biased region" description="Acidic residues" evidence="1">
    <location>
        <begin position="2308"/>
        <end position="2317"/>
    </location>
</feature>
<feature type="compositionally biased region" description="Low complexity" evidence="1">
    <location>
        <begin position="2681"/>
        <end position="2695"/>
    </location>
</feature>
<feature type="compositionally biased region" description="Polar residues" evidence="1">
    <location>
        <begin position="3438"/>
        <end position="3448"/>
    </location>
</feature>
<evidence type="ECO:0000256" key="1">
    <source>
        <dbReference type="SAM" id="MobiDB-lite"/>
    </source>
</evidence>
<feature type="compositionally biased region" description="Low complexity" evidence="1">
    <location>
        <begin position="2659"/>
        <end position="2669"/>
    </location>
</feature>
<feature type="region of interest" description="Disordered" evidence="1">
    <location>
        <begin position="1399"/>
        <end position="1458"/>
    </location>
</feature>
<feature type="compositionally biased region" description="Basic and acidic residues" evidence="1">
    <location>
        <begin position="928"/>
        <end position="937"/>
    </location>
</feature>
<feature type="region of interest" description="Disordered" evidence="1">
    <location>
        <begin position="1824"/>
        <end position="1851"/>
    </location>
</feature>
<comment type="caution">
    <text evidence="2">The sequence shown here is derived from an EMBL/GenBank/DDBJ whole genome shotgun (WGS) entry which is preliminary data.</text>
</comment>
<feature type="compositionally biased region" description="Basic and acidic residues" evidence="1">
    <location>
        <begin position="1249"/>
        <end position="1266"/>
    </location>
</feature>
<gene>
    <name evidence="2" type="ORF">R5R35_004159</name>
</gene>
<reference evidence="2 3" key="1">
    <citation type="submission" date="2024-03" db="EMBL/GenBank/DDBJ databases">
        <title>The genome assembly and annotation of the cricket Gryllus longicercus Weissman &amp; Gray.</title>
        <authorList>
            <person name="Szrajer S."/>
            <person name="Gray D."/>
            <person name="Ylla G."/>
        </authorList>
    </citation>
    <scope>NUCLEOTIDE SEQUENCE [LARGE SCALE GENOMIC DNA]</scope>
    <source>
        <strain evidence="2">DAG 2021-001</strain>
        <tissue evidence="2">Whole body minus gut</tissue>
    </source>
</reference>
<evidence type="ECO:0000313" key="3">
    <source>
        <dbReference type="Proteomes" id="UP001378592"/>
    </source>
</evidence>
<proteinExistence type="predicted"/>
<dbReference type="InterPro" id="IPR033228">
    <property type="entry name" value="SZT2"/>
</dbReference>
<keyword evidence="3" id="KW-1185">Reference proteome</keyword>
<feature type="region of interest" description="Disordered" evidence="1">
    <location>
        <begin position="1241"/>
        <end position="1266"/>
    </location>
</feature>
<sequence length="4068" mass="456403">MTTMESDGADDVDDMDVLEAETVYLFMKKEYRISRSVRAQWFLDHLNTTITVEPHTTVDNCKEELTVISVIPNQPPLHWKVETSHLYKYLITSHTSLMFLGQKYRIVYCLDMSPSLSAVDIQHGEIMIDEMFLSLKASLDGLTRPFMIPGSLVYFQPQIYVTVIAHTPFFTTPAQQVLVQGWQVSPQNLCEFLEAIKGQLERLEDTVAEVAGVVHEQLEALRAESEKLVGGLFEENFEMVPPPAAHIPMVSPDSGFINMLRYGMLALRLLPESSCANLIILTDGIIAVPDVHVFDSVLTQLRTNTVACSFLHVGSLFHPQCCKGMVPYADLMHFIATATFGTYMTTIPEITSVSENQMNMYHRAFLSWNFSKHTTELDIDFGFPQRTGEWHVSNTCFYGIREPLLLRKKQMEDNLSTSLPRILCCRLREGYTIRHISVTDNRIEISMILPWKNHVYIEYAITSQLPSGNQNTGSGVVHYSVCIEAPYEFLHDITCLLKKPFKSPYRQAVVSRFWATLKNLNQSDQLLVHLNSFHTNPASYTVPEGIRSGMPVFYLPLNSSVPVLSSSDMTSSQFAQFWLPVCTLEPAIWQKWLHTERLGLVLLHDHPLPRHLHLPNTSGRFQVVQCRQAAAALNSLLKDWSTFVLIENHTYVKLIPSDADKPPMSFYIIRVTSKPPCVVINMAFLGGTSGLLRYEVIQELKKHIASLKLPPRPSNKESLPRKVSVIKPSSPSCTAGQNGHSPVLRTWSDISCCILLRKPVEKILIRYERMPSDFGTVVFPDGTQPICINKHHIISAYGMAGPNSSAGSGLLTTLSRYLHHRRWIWAAQDSAEASLGIPAVARILSTITKMRLQEGFNFAHSTSGIINMVLEVQMKGGTDIPDVPSETDEEETGIFPCVIQYVLFPPHTTSTSARESCTDDDEDDDATTDDRNARNDQENEGELQIITECWIEPQHGTVVNSPPERYFMEGLPYYMLADVICQVDAECISSLLTFEHLSLMCRNTSVPSPVKVPDTPKVEIVEDNKQDCQSSTYCSQSTKFTSEQRIEFIPFAFNLMKMLPKCQQAEQLFSMYIQDLGSAVPSPVENAAPLLTQTDMPNKLLYDMLYEHFKKLNNKELYLSAEDSQRFLHILLNREREEADIPLPIPKLAGKSVPGQEEGLSCAGSPGSEGTVCDKTPINLKTVPKWRCFLKGISVTHVMLTFVPASFVDLKMLMVTKETLSGAHSSAVKFVSPTHPKVLERPLSLENPESSHDHNNQSEQGKESSIDRINPCVEAVHLALSELIGDRNISMTPTSSASAAHLSRSSSCDTGQVTGQIPLVSRLHSDAGSPLPQRDFIFDTPFRMRASSWDTVKRPVLVDVSEQALDRLRAGSMDSKTRRVRPFLCSSVQLKDSKSDTLLKLKRESDLKKSPPRISPKGSPRKSSSKSSPRKSSIDKVSLLSDLNDGNNADGKSPLKSNLMPNLGAITLPIYVYDCPLALLMEAIVFKDSSVKMKDVYDDRRFKLEDEAKIHYHVDEEMHRSRKREMEERPHVISNIHLSPEPVSDDSESAVHKPNLLHYCKILSLAYSKCFVFTLFKSLHMAHDVHSIDVQAAVDECEETLIDIDITDYLKTVCGHLKDFRIQMKMNEMKHNSAANSPNHGYLVSPAANIGITAPTMVATSSPYDTTTSNITTPTAATTTTAATSTISTSTSISISTATTSTSTAPPVVGTSDTCPGSLSNISISKIIDQVSSLPVADGIKQENADSVCVPSQQPTASSSEFDIFQDASCNLQVSDLSSQSVDNVQKLLKKEVGIVLVESQSCDPISSQEQKTVHKVSVPVTSPESVPLLENESPSQKSTSGNSIQMVGESEKVKESYGGITADEMEMKFPVSLLQLHFPCRDLKQLHRMIKDKFMSILMTSFKPVPSYPEFYFCAPYWDKIQQDEAVADLSKPQVIETEDEVDKLTYSGIVEFRSDHESILGQEAPDETRTSLLSNVDSDSLSELQDDISEEVSPLFLHLTCTLRCKDKIGSCSVRMLPTCLGELIQALELNEAELSLNHLQVTLDVLCLTLPPDVESVTAEKGRLEMRNTSLCSTSPPPAEDEANLATSASGSLISMQQYVDEAVPADRLKHLPDYQHKAVTTCVEEIQWLMRDEIAAFLLDIFPLQEQTLSLVADHVASSPGRASCLMEKVPLQFVFGPEQSLERFLQEFCKLNVNGYHLKQVGCLYYLVKDKQMTGRKKTSSLIPPLGMKNLYQPHMEDSTELWNDVTRLHIPISSDENGVLQSYTYTTLETCPSEDDPKQNFVSSSPKRSKLQGVAEVSIPPEDSDSDDESCDPLQWRRGKKNVLLKRSTEQWRGTWHESLGPSLSVSLTASPSLSLVAPDAHVRMQSSHDDRPVSALKRSQSCGINTGKREEVIALEPELSPARWSSVLAWQRRQQGTPGYRSEVSSLVESAHGTEDGYEGDSSDSAEENDWLEDLETCRPSLPNFWLIMRVDKDAVTTYFHCRCLEIEAKEVHRSVIACIKSLCKVVNQTMLLQNLHDTRMCDQLLEPESSEDIWKNNPDAPPRDNTFTRMKSFDDSTDNEYQGSYLEATMKFRPGWFACNVVWETHFCLHPRLKTGPGKSLFSRGIQALRSVLNRFSVNNRKNMFVYQDISGNVFYLRLHENFRWLTKLTPTGTSGSLGPGRSDTEENSPGAVSRSSSVTSLTASARKTSTITNDETLLQAQAETRPRIRSFGEKDNITVSPAEPATSLTPQPPVNRPEGSVVLKVHGISEAGPQVKEELVQVLQNRLDDAVLEVLSIMLARNPMCKLTPDDVHFIQKPHHTPESVIQFSIQPHALSHLQALAYYLRQNLLEFMYIPKYTDARPEFHFQDYSQPESSKKRVTESDLFLYNQTPACGNRGIACIALAVVDSPGNLVQYSHYPKPFTCAYKESMCKEDFASLTSASTYIPDENTIEPDPAALVEFRIWKQGRVNMEYLTQKLCAAVRHSTWDLLTEFCLLTAPLTQNASSMDSSPSHLKVGESTEVAEDASLSTASEMQDESQACEADAAEVFESEENYFLHEVYQNTMQPWLKFAVELSVPAVKKHTVDLCARHSLAVMVKEVQNLVKINATDTSAVVFYPTLNPETNKLMFTLSHDTKFENTFSHSEERSYCLVIGRNVDQWRACVTDDGTFDQDVLFPKAQKVFQKFPPLLVTHISGSGSTQFVPRQRFLLAVLTNQQITMYTYNWSKERVENLNIQAKDLGHWLSARSSLLTSILMQKMGLFHKMEIVRKQETTSQVANPYTSRVVDLEDLIKFSPSSTILKDTAPRRQGLGTNYGGLVPGLLSSALHDVFRDSKPSRPMHRMSYHPDPVVRNAYQLQDTRQRDKRGINDQKKLYVMWHTRVATPNIPLAEDVVHLFKQHSRVIHYCLTPLLFLPRWRIQSAATRDHLLSLSSNMETSHLADSKVKTSRSSAGSTKTSDALGIMSQQTAVSPPQILRRDSEDKWHHALCINFIQEYKQYLQTLGFIPIQTEAPASKKSVRPGGTKAKEVHYKEYPESNVCYLQKSILGGILLFEISMCEPFFVAKLHALECSRLQSKTSSALVSQFTLSFLDECDKIKILMHLHSFAYDYHLRSISSYVSGHHAILKQGYHLTHFLDDFLKYYSKAPNFARNLVYADMLSVSNVTTPPQQLFNYLLSHEKVYKMEVFRMAPVTHETDSSVDNEYVLVQLENMPHVTYRDAHDMSHTDEFSVTLIVSHDSVPHEKQDITDQSTLHLKYYIILTSTSELFPKLEIGSKLGKFRTVSTASHDPMQLYSPRGIHATSEVHVSDIGDRDTKPPEAVSVPPCAPVTVLAPLTPQAPALPAPLTDCDLSDKQELSLPVLPHHTEIRQESVNYLGYYSSHEQLMHELILERASTAQKCIQDMVAQGMEHCRTHLLWNKLLNPSRESDRRKDDSFSRDLSSSGLSYNEFCELRNLAVVEPISQLDPRLAPLLCQTLPWYQALAKVLKEKYSDHYRHFVAPDGNVQHVVVLHPRYLEAFMMLSIDTNTSRGDLCAVYSKPLQEKKQTSDQMEFCVADIQSLVEGFVNACCFHLWVSLL</sequence>
<protein>
    <recommendedName>
        <fullName evidence="4">Protein SZT2</fullName>
    </recommendedName>
</protein>
<feature type="region of interest" description="Disordered" evidence="1">
    <location>
        <begin position="2276"/>
        <end position="2320"/>
    </location>
</feature>
<feature type="compositionally biased region" description="Polar residues" evidence="1">
    <location>
        <begin position="1833"/>
        <end position="1846"/>
    </location>
</feature>
<feature type="compositionally biased region" description="Polar residues" evidence="1">
    <location>
        <begin position="2993"/>
        <end position="3002"/>
    </location>
</feature>
<feature type="region of interest" description="Disordered" evidence="1">
    <location>
        <begin position="3429"/>
        <end position="3448"/>
    </location>
</feature>
<feature type="region of interest" description="Disordered" evidence="1">
    <location>
        <begin position="2427"/>
        <end position="2453"/>
    </location>
</feature>
<feature type="compositionally biased region" description="Acidic residues" evidence="1">
    <location>
        <begin position="2443"/>
        <end position="2453"/>
    </location>
</feature>
<name>A0AAN9VHR5_9ORTH</name>
<organism evidence="2 3">
    <name type="scientific">Gryllus longicercus</name>
    <dbReference type="NCBI Taxonomy" id="2509291"/>
    <lineage>
        <taxon>Eukaryota</taxon>
        <taxon>Metazoa</taxon>
        <taxon>Ecdysozoa</taxon>
        <taxon>Arthropoda</taxon>
        <taxon>Hexapoda</taxon>
        <taxon>Insecta</taxon>
        <taxon>Pterygota</taxon>
        <taxon>Neoptera</taxon>
        <taxon>Polyneoptera</taxon>
        <taxon>Orthoptera</taxon>
        <taxon>Ensifera</taxon>
        <taxon>Gryllidea</taxon>
        <taxon>Grylloidea</taxon>
        <taxon>Gryllidae</taxon>
        <taxon>Gryllinae</taxon>
        <taxon>Gryllus</taxon>
    </lineage>
</organism>
<evidence type="ECO:0000313" key="2">
    <source>
        <dbReference type="EMBL" id="KAK7862807.1"/>
    </source>
</evidence>
<dbReference type="Proteomes" id="UP001378592">
    <property type="component" value="Unassembled WGS sequence"/>
</dbReference>
<accession>A0AAN9VHR5</accession>
<evidence type="ECO:0008006" key="4">
    <source>
        <dbReference type="Google" id="ProtNLM"/>
    </source>
</evidence>
<feature type="region of interest" description="Disordered" evidence="1">
    <location>
        <begin position="909"/>
        <end position="939"/>
    </location>
</feature>
<dbReference type="EMBL" id="JAZDUA010000256">
    <property type="protein sequence ID" value="KAK7862807.1"/>
    <property type="molecule type" value="Genomic_DNA"/>
</dbReference>
<feature type="compositionally biased region" description="Basic and acidic residues" evidence="1">
    <location>
        <begin position="1399"/>
        <end position="1409"/>
    </location>
</feature>
<feature type="region of interest" description="Disordered" evidence="1">
    <location>
        <begin position="2659"/>
        <end position="2695"/>
    </location>
</feature>
<dbReference type="GO" id="GO:0005777">
    <property type="term" value="C:peroxisome"/>
    <property type="evidence" value="ECO:0007669"/>
    <property type="project" value="InterPro"/>
</dbReference>
<dbReference type="PANTHER" id="PTHR14918">
    <property type="entry name" value="KICSTOR COMPLEX PROTEIN SZT2"/>
    <property type="match status" value="1"/>
</dbReference>